<dbReference type="HOGENOM" id="CLU_011991_0_0_1"/>
<dbReference type="InterPro" id="IPR016024">
    <property type="entry name" value="ARM-type_fold"/>
</dbReference>
<proteinExistence type="predicted"/>
<feature type="compositionally biased region" description="Basic residues" evidence="3">
    <location>
        <begin position="866"/>
        <end position="875"/>
    </location>
</feature>
<feature type="region of interest" description="Disordered" evidence="3">
    <location>
        <begin position="855"/>
        <end position="892"/>
    </location>
</feature>
<dbReference type="Proteomes" id="UP000001997">
    <property type="component" value="Unassembled WGS sequence"/>
</dbReference>
<reference evidence="5 6" key="1">
    <citation type="journal article" date="2009" name="Nature">
        <title>Evolution of pathogenicity and sexual reproduction in eight Candida genomes.</title>
        <authorList>
            <person name="Butler G."/>
            <person name="Rasmussen M.D."/>
            <person name="Lin M.F."/>
            <person name="Santos M.A."/>
            <person name="Sakthikumar S."/>
            <person name="Munro C.A."/>
            <person name="Rheinbay E."/>
            <person name="Grabherr M."/>
            <person name="Forche A."/>
            <person name="Reedy J.L."/>
            <person name="Agrafioti I."/>
            <person name="Arnaud M.B."/>
            <person name="Bates S."/>
            <person name="Brown A.J."/>
            <person name="Brunke S."/>
            <person name="Costanzo M.C."/>
            <person name="Fitzpatrick D.A."/>
            <person name="de Groot P.W."/>
            <person name="Harris D."/>
            <person name="Hoyer L.L."/>
            <person name="Hube B."/>
            <person name="Klis F.M."/>
            <person name="Kodira C."/>
            <person name="Lennard N."/>
            <person name="Logue M.E."/>
            <person name="Martin R."/>
            <person name="Neiman A.M."/>
            <person name="Nikolaou E."/>
            <person name="Quail M.A."/>
            <person name="Quinn J."/>
            <person name="Santos M.C."/>
            <person name="Schmitzberger F.F."/>
            <person name="Sherlock G."/>
            <person name="Shah P."/>
            <person name="Silverstein K.A."/>
            <person name="Skrzypek M.S."/>
            <person name="Soll D."/>
            <person name="Staggs R."/>
            <person name="Stansfield I."/>
            <person name="Stumpf M.P."/>
            <person name="Sudbery P.E."/>
            <person name="Srikantha T."/>
            <person name="Zeng Q."/>
            <person name="Berman J."/>
            <person name="Berriman M."/>
            <person name="Heitman J."/>
            <person name="Gow N.A."/>
            <person name="Lorenz M.C."/>
            <person name="Birren B.W."/>
            <person name="Kellis M."/>
            <person name="Cuomo C.A."/>
        </authorList>
    </citation>
    <scope>NUCLEOTIDE SEQUENCE [LARGE SCALE GENOMIC DNA]</scope>
    <source>
        <strain evidence="6">ATCC 6260 / CBS 566 / DSM 6381 / JCM 1539 / NBRC 10279 / NRRL Y-324</strain>
    </source>
</reference>
<dbReference type="VEuPathDB" id="FungiDB:PGUG_03079"/>
<protein>
    <recommendedName>
        <fullName evidence="4">PUM-HD domain-containing protein</fullName>
    </recommendedName>
</protein>
<feature type="compositionally biased region" description="Polar residues" evidence="3">
    <location>
        <begin position="408"/>
        <end position="423"/>
    </location>
</feature>
<evidence type="ECO:0000256" key="3">
    <source>
        <dbReference type="SAM" id="MobiDB-lite"/>
    </source>
</evidence>
<feature type="region of interest" description="Disordered" evidence="3">
    <location>
        <begin position="408"/>
        <end position="434"/>
    </location>
</feature>
<dbReference type="FunCoup" id="A5DIH8">
    <property type="interactions" value="81"/>
</dbReference>
<dbReference type="SMART" id="SM00025">
    <property type="entry name" value="Pumilio"/>
    <property type="match status" value="6"/>
</dbReference>
<dbReference type="SUPFAM" id="SSF48371">
    <property type="entry name" value="ARM repeat"/>
    <property type="match status" value="1"/>
</dbReference>
<dbReference type="InterPro" id="IPR033133">
    <property type="entry name" value="PUM-HD"/>
</dbReference>
<feature type="compositionally biased region" description="Polar residues" evidence="3">
    <location>
        <begin position="29"/>
        <end position="48"/>
    </location>
</feature>
<dbReference type="GeneID" id="5126563"/>
<feature type="region of interest" description="Disordered" evidence="3">
    <location>
        <begin position="108"/>
        <end position="180"/>
    </location>
</feature>
<dbReference type="Gene3D" id="1.25.10.10">
    <property type="entry name" value="Leucine-rich Repeat Variant"/>
    <property type="match status" value="1"/>
</dbReference>
<keyword evidence="1" id="KW-0677">Repeat</keyword>
<feature type="region of interest" description="Disordered" evidence="3">
    <location>
        <begin position="71"/>
        <end position="96"/>
    </location>
</feature>
<dbReference type="KEGG" id="pgu:PGUG_03079"/>
<sequence length="979" mass="106787">MDSNSTTPGISLTPSADVQQKSRSRAGTLPSSFIHGSSPAGFNQSHSPLNAIGNSEPLGIPYMDSFTLGIPASSPPLEKEGMDIPGSNGSTRRMRSGSLFSTNSIWNDDALQHSPSQGNGPSLLDNSSVHSGSNSNGGSFFSPALGPQQYQGTVPQSFSAMHGYPPQSTLSAGAQTNRNRSYTTTGAVPVSAGMPSMASQATPLHVVDPSGQSRLSTSPFHGSSSQSNDMNVLLDNLMASMNTMHNRNRAQTFSGAPAEADAVLSKQSILAQNYLIQQEQQQEQARNQILAQQPVLQDDIDFSDFRITTNFDNPNLGPTNFLLFDNLPNFIDSIKLWSILSNSLGTRAKGSIKSLKVTTTKSSKLALVECCSVEIAMTLKANFNHLELVPGITLYAAFASVLDKSPTEQNVAKTNNSKTSPNSKGRRTESPTKSSPIDLVNIQLSLLSSVASIAPYDIDMNKVRSMIQSAIRYPNENYKANFGPLPEPIPLRQFDSPKLRELRKSLETCEKESSRPEDKREMSDADLDELAISMLDELPELCYDYLGNTVIQKLFAVIKSPAIKLIMVHEIAPYLTQLGIHKNGTWAIQKIINLCDKDYNQMNVIAESLKPYSLKMFNDQFGNYVLQGCIKFGSPFNDFIIETILDNFLEISNGRFGARCIRTMLESCGKDNAISREQVALVASLIVEYANDLIVNPNGSLLLTWFLDTFNGFDKSPDLRYKLVTDKVISNLGEFCTHKLANLTVLKILSNRSDPESSQRILNRIFGAYDINNENGVPTDLLEHLLAEGSENNAGPLFLYKIVSNPPLMSPGNDIWNDNYHQYVVSMIRRILLEINIVNVQPYRKLMDEVGLASNRLNRSGSTGGRKQKRGHRGSHGASGNSNPHYGMPTSGQYANPYIGQVPAPYNAPMSGQIPLPYGYNGVAPQNGGLQGGPDASQYQDAAVMQQLEQLSLSSAALGYNSNPGTPGVMQSNKRTSFF</sequence>
<dbReference type="EMBL" id="CH408157">
    <property type="protein sequence ID" value="EDK38981.2"/>
    <property type="molecule type" value="Genomic_DNA"/>
</dbReference>
<dbReference type="RefSeq" id="XP_001485350.2">
    <property type="nucleotide sequence ID" value="XM_001485300.1"/>
</dbReference>
<dbReference type="GO" id="GO:0003729">
    <property type="term" value="F:mRNA binding"/>
    <property type="evidence" value="ECO:0007669"/>
    <property type="project" value="UniProtKB-ARBA"/>
</dbReference>
<dbReference type="OMA" id="CTHKLAN"/>
<name>A5DIH8_PICGU</name>
<feature type="compositionally biased region" description="Low complexity" evidence="3">
    <location>
        <begin position="126"/>
        <end position="142"/>
    </location>
</feature>
<dbReference type="PANTHER" id="PTHR47093">
    <property type="entry name" value="PROTEIN JSN1-RELATED"/>
    <property type="match status" value="1"/>
</dbReference>
<keyword evidence="6" id="KW-1185">Reference proteome</keyword>
<feature type="region of interest" description="Disordered" evidence="3">
    <location>
        <begin position="1"/>
        <end position="49"/>
    </location>
</feature>
<feature type="compositionally biased region" description="Polar residues" evidence="3">
    <location>
        <begin position="1"/>
        <end position="21"/>
    </location>
</feature>
<dbReference type="PROSITE" id="PS50302">
    <property type="entry name" value="PUM"/>
    <property type="match status" value="3"/>
</dbReference>
<evidence type="ECO:0000256" key="2">
    <source>
        <dbReference type="PROSITE-ProRule" id="PRU00317"/>
    </source>
</evidence>
<feature type="repeat" description="Pumilio" evidence="2">
    <location>
        <begin position="608"/>
        <end position="646"/>
    </location>
</feature>
<dbReference type="OrthoDB" id="2017782at2759"/>
<dbReference type="GO" id="GO:0000288">
    <property type="term" value="P:nuclear-transcribed mRNA catabolic process, deadenylation-dependent decay"/>
    <property type="evidence" value="ECO:0007669"/>
    <property type="project" value="TreeGrafter"/>
</dbReference>
<feature type="compositionally biased region" description="Polar residues" evidence="3">
    <location>
        <begin position="210"/>
        <end position="228"/>
    </location>
</feature>
<feature type="region of interest" description="Disordered" evidence="3">
    <location>
        <begin position="208"/>
        <end position="228"/>
    </location>
</feature>
<evidence type="ECO:0000256" key="1">
    <source>
        <dbReference type="ARBA" id="ARBA00022737"/>
    </source>
</evidence>
<gene>
    <name evidence="5" type="ORF">PGUG_03079</name>
</gene>
<feature type="compositionally biased region" description="Polar residues" evidence="3">
    <location>
        <begin position="878"/>
        <end position="892"/>
    </location>
</feature>
<evidence type="ECO:0000313" key="6">
    <source>
        <dbReference type="Proteomes" id="UP000001997"/>
    </source>
</evidence>
<dbReference type="AlphaFoldDB" id="A5DIH8"/>
<dbReference type="eggNOG" id="KOG4574">
    <property type="taxonomic scope" value="Eukaryota"/>
</dbReference>
<evidence type="ECO:0000259" key="4">
    <source>
        <dbReference type="PROSITE" id="PS50303"/>
    </source>
</evidence>
<dbReference type="PROSITE" id="PS50303">
    <property type="entry name" value="PUM_HD"/>
    <property type="match status" value="1"/>
</dbReference>
<accession>A5DIH8</accession>
<dbReference type="InParanoid" id="A5DIH8"/>
<feature type="domain" description="PUM-HD" evidence="4">
    <location>
        <begin position="462"/>
        <end position="854"/>
    </location>
</feature>
<feature type="repeat" description="Pumilio" evidence="2">
    <location>
        <begin position="570"/>
        <end position="607"/>
    </location>
</feature>
<dbReference type="PANTHER" id="PTHR47093:SF1">
    <property type="entry name" value="PROTEIN JSN1-RELATED"/>
    <property type="match status" value="1"/>
</dbReference>
<dbReference type="InterPro" id="IPR052645">
    <property type="entry name" value="Pumilio_domain_protein"/>
</dbReference>
<dbReference type="InterPro" id="IPR001313">
    <property type="entry name" value="Pumilio_RNA-bd_rpt"/>
</dbReference>
<organism evidence="5 6">
    <name type="scientific">Meyerozyma guilliermondii (strain ATCC 6260 / CBS 566 / DSM 6381 / JCM 1539 / NBRC 10279 / NRRL Y-324)</name>
    <name type="common">Yeast</name>
    <name type="synonym">Candida guilliermondii</name>
    <dbReference type="NCBI Taxonomy" id="294746"/>
    <lineage>
        <taxon>Eukaryota</taxon>
        <taxon>Fungi</taxon>
        <taxon>Dikarya</taxon>
        <taxon>Ascomycota</taxon>
        <taxon>Saccharomycotina</taxon>
        <taxon>Pichiomycetes</taxon>
        <taxon>Debaryomycetaceae</taxon>
        <taxon>Meyerozyma</taxon>
    </lineage>
</organism>
<dbReference type="Pfam" id="PF00806">
    <property type="entry name" value="PUF"/>
    <property type="match status" value="3"/>
</dbReference>
<dbReference type="STRING" id="294746.A5DIH8"/>
<feature type="repeat" description="Pumilio" evidence="2">
    <location>
        <begin position="533"/>
        <end position="568"/>
    </location>
</feature>
<evidence type="ECO:0000313" key="5">
    <source>
        <dbReference type="EMBL" id="EDK38981.2"/>
    </source>
</evidence>
<feature type="compositionally biased region" description="Polar residues" evidence="3">
    <location>
        <begin position="148"/>
        <end position="159"/>
    </location>
</feature>
<feature type="compositionally biased region" description="Polar residues" evidence="3">
    <location>
        <begin position="166"/>
        <end position="180"/>
    </location>
</feature>
<dbReference type="InterPro" id="IPR011989">
    <property type="entry name" value="ARM-like"/>
</dbReference>